<dbReference type="GO" id="GO:0006189">
    <property type="term" value="P:'de novo' IMP biosynthetic process"/>
    <property type="evidence" value="ECO:0007669"/>
    <property type="project" value="InterPro"/>
</dbReference>
<evidence type="ECO:0000256" key="7">
    <source>
        <dbReference type="ARBA" id="ARBA00041324"/>
    </source>
</evidence>
<evidence type="ECO:0000256" key="2">
    <source>
        <dbReference type="ARBA" id="ARBA00012254"/>
    </source>
</evidence>
<dbReference type="EMBL" id="VCHE01000008">
    <property type="protein sequence ID" value="KAB2579306.1"/>
    <property type="molecule type" value="Genomic_DNA"/>
</dbReference>
<name>A0A5N5DMZ8_9PEZI</name>
<dbReference type="OrthoDB" id="5575075at2759"/>
<evidence type="ECO:0000256" key="8">
    <source>
        <dbReference type="ARBA" id="ARBA00041682"/>
    </source>
</evidence>
<comment type="caution">
    <text evidence="11">The sequence shown here is derived from an EMBL/GenBank/DDBJ whole genome shotgun (WGS) entry which is preliminary data.</text>
</comment>
<dbReference type="GO" id="GO:0005737">
    <property type="term" value="C:cytoplasm"/>
    <property type="evidence" value="ECO:0007669"/>
    <property type="project" value="TreeGrafter"/>
</dbReference>
<evidence type="ECO:0000256" key="3">
    <source>
        <dbReference type="ARBA" id="ARBA00022076"/>
    </source>
</evidence>
<evidence type="ECO:0000256" key="9">
    <source>
        <dbReference type="ARBA" id="ARBA00047664"/>
    </source>
</evidence>
<dbReference type="Proteomes" id="UP000325902">
    <property type="component" value="Unassembled WGS sequence"/>
</dbReference>
<gene>
    <name evidence="11" type="primary">ade5</name>
    <name evidence="11" type="ORF">DBV05_g2292</name>
</gene>
<dbReference type="Pfam" id="PF00551">
    <property type="entry name" value="Formyl_trans_N"/>
    <property type="match status" value="1"/>
</dbReference>
<comment type="catalytic activity">
    <reaction evidence="9">
        <text>N(1)-(5-phospho-beta-D-ribosyl)glycinamide + (6R)-10-formyltetrahydrofolate = N(2)-formyl-N(1)-(5-phospho-beta-D-ribosyl)glycinamide + (6S)-5,6,7,8-tetrahydrofolate + H(+)</text>
        <dbReference type="Rhea" id="RHEA:15053"/>
        <dbReference type="ChEBI" id="CHEBI:15378"/>
        <dbReference type="ChEBI" id="CHEBI:57453"/>
        <dbReference type="ChEBI" id="CHEBI:143788"/>
        <dbReference type="ChEBI" id="CHEBI:147286"/>
        <dbReference type="ChEBI" id="CHEBI:195366"/>
        <dbReference type="EC" id="2.1.2.2"/>
    </reaction>
</comment>
<keyword evidence="12" id="KW-1185">Reference proteome</keyword>
<dbReference type="EC" id="2.1.2.2" evidence="2"/>
<dbReference type="InterPro" id="IPR036477">
    <property type="entry name" value="Formyl_transf_N_sf"/>
</dbReference>
<dbReference type="Gene3D" id="3.40.50.170">
    <property type="entry name" value="Formyl transferase, N-terminal domain"/>
    <property type="match status" value="1"/>
</dbReference>
<keyword evidence="4 11" id="KW-0808">Transferase</keyword>
<sequence length="220" mass="24657">MTEQHHTRISVLISGSGSNLQALIDATKDGRLPNCTIVRVISDKKAAYGLERAKQAGIPTHYHGFPPYKEKFPQLSRQEQRQEFDKDLSKLILSDNPDIVVCAGYMLILTEPLLQALVDAKVPIINLHPALPGEYNGTHAIDRAHADWKAGKITRTGVMIHYVILEVDMGTPILTKEIPFVEGEDDKLEAFEEKLHKVEWGAIVEGTRTAIERLWTEKSK</sequence>
<evidence type="ECO:0000313" key="11">
    <source>
        <dbReference type="EMBL" id="KAB2579306.1"/>
    </source>
</evidence>
<evidence type="ECO:0000256" key="4">
    <source>
        <dbReference type="ARBA" id="ARBA00022679"/>
    </source>
</evidence>
<dbReference type="InterPro" id="IPR002376">
    <property type="entry name" value="Formyl_transf_N"/>
</dbReference>
<accession>A0A5N5DMZ8</accession>
<evidence type="ECO:0000256" key="5">
    <source>
        <dbReference type="ARBA" id="ARBA00022755"/>
    </source>
</evidence>
<dbReference type="PANTHER" id="PTHR43369:SF2">
    <property type="entry name" value="PHOSPHORIBOSYLGLYCINAMIDE FORMYLTRANSFERASE"/>
    <property type="match status" value="1"/>
</dbReference>
<dbReference type="HAMAP" id="MF_01930">
    <property type="entry name" value="PurN"/>
    <property type="match status" value="1"/>
</dbReference>
<dbReference type="AlphaFoldDB" id="A0A5N5DMZ8"/>
<evidence type="ECO:0000259" key="10">
    <source>
        <dbReference type="Pfam" id="PF00551"/>
    </source>
</evidence>
<dbReference type="InterPro" id="IPR004607">
    <property type="entry name" value="GART"/>
</dbReference>
<dbReference type="NCBIfam" id="TIGR00639">
    <property type="entry name" value="PurN"/>
    <property type="match status" value="1"/>
</dbReference>
<feature type="domain" description="Formyl transferase N-terminal" evidence="10">
    <location>
        <begin position="8"/>
        <end position="205"/>
    </location>
</feature>
<comment type="similarity">
    <text evidence="6">Belongs to the GART family.</text>
</comment>
<protein>
    <recommendedName>
        <fullName evidence="3">Phosphoribosylglycinamide formyltransferase</fullName>
        <ecNumber evidence="2">2.1.2.2</ecNumber>
    </recommendedName>
    <alternativeName>
        <fullName evidence="8">5'-phosphoribosylglycinamide transformylase</fullName>
    </alternativeName>
    <alternativeName>
        <fullName evidence="7">GAR transformylase</fullName>
    </alternativeName>
</protein>
<evidence type="ECO:0000313" key="12">
    <source>
        <dbReference type="Proteomes" id="UP000325902"/>
    </source>
</evidence>
<dbReference type="PANTHER" id="PTHR43369">
    <property type="entry name" value="PHOSPHORIBOSYLGLYCINAMIDE FORMYLTRANSFERASE"/>
    <property type="match status" value="1"/>
</dbReference>
<dbReference type="CDD" id="cd08645">
    <property type="entry name" value="FMT_core_GART"/>
    <property type="match status" value="1"/>
</dbReference>
<evidence type="ECO:0000256" key="6">
    <source>
        <dbReference type="ARBA" id="ARBA00038440"/>
    </source>
</evidence>
<keyword evidence="5" id="KW-0658">Purine biosynthesis</keyword>
<dbReference type="GO" id="GO:0004644">
    <property type="term" value="F:phosphoribosylglycinamide formyltransferase activity"/>
    <property type="evidence" value="ECO:0007669"/>
    <property type="project" value="UniProtKB-EC"/>
</dbReference>
<dbReference type="SUPFAM" id="SSF53328">
    <property type="entry name" value="Formyltransferase"/>
    <property type="match status" value="1"/>
</dbReference>
<dbReference type="FunFam" id="3.40.50.170:FF:000009">
    <property type="entry name" value="Phosphoribosylglycinamide formyltransferase (Eurofung)"/>
    <property type="match status" value="1"/>
</dbReference>
<evidence type="ECO:0000256" key="1">
    <source>
        <dbReference type="ARBA" id="ARBA00005054"/>
    </source>
</evidence>
<proteinExistence type="inferred from homology"/>
<reference evidence="11 12" key="1">
    <citation type="journal article" date="2019" name="Sci. Rep.">
        <title>A multi-omics analysis of the grapevine pathogen Lasiodiplodia theobromae reveals that temperature affects the expression of virulence- and pathogenicity-related genes.</title>
        <authorList>
            <person name="Felix C."/>
            <person name="Meneses R."/>
            <person name="Goncalves M.F.M."/>
            <person name="Tilleman L."/>
            <person name="Duarte A.S."/>
            <person name="Jorrin-Novo J.V."/>
            <person name="Van de Peer Y."/>
            <person name="Deforce D."/>
            <person name="Van Nieuwerburgh F."/>
            <person name="Esteves A.C."/>
            <person name="Alves A."/>
        </authorList>
    </citation>
    <scope>NUCLEOTIDE SEQUENCE [LARGE SCALE GENOMIC DNA]</scope>
    <source>
        <strain evidence="11 12">LA-SOL3</strain>
    </source>
</reference>
<organism evidence="11 12">
    <name type="scientific">Lasiodiplodia theobromae</name>
    <dbReference type="NCBI Taxonomy" id="45133"/>
    <lineage>
        <taxon>Eukaryota</taxon>
        <taxon>Fungi</taxon>
        <taxon>Dikarya</taxon>
        <taxon>Ascomycota</taxon>
        <taxon>Pezizomycotina</taxon>
        <taxon>Dothideomycetes</taxon>
        <taxon>Dothideomycetes incertae sedis</taxon>
        <taxon>Botryosphaeriales</taxon>
        <taxon>Botryosphaeriaceae</taxon>
        <taxon>Lasiodiplodia</taxon>
    </lineage>
</organism>
<comment type="pathway">
    <text evidence="1">Purine metabolism; IMP biosynthesis via de novo pathway; N(2)-formyl-N(1)-(5-phospho-D-ribosyl)glycinamide from N(1)-(5-phospho-D-ribosyl)glycinamide (10-formyl THF route): step 1/1.</text>
</comment>